<dbReference type="SMART" id="SM00733">
    <property type="entry name" value="Mterf"/>
    <property type="match status" value="8"/>
</dbReference>
<protein>
    <recommendedName>
        <fullName evidence="6">Embryo defective 2219</fullName>
    </recommendedName>
</protein>
<evidence type="ECO:0000313" key="5">
    <source>
        <dbReference type="Proteomes" id="UP001085076"/>
    </source>
</evidence>
<proteinExistence type="inferred from homology"/>
<dbReference type="GO" id="GO:0006353">
    <property type="term" value="P:DNA-templated transcription termination"/>
    <property type="evidence" value="ECO:0007669"/>
    <property type="project" value="UniProtKB-KW"/>
</dbReference>
<evidence type="ECO:0000313" key="4">
    <source>
        <dbReference type="EMBL" id="KAJ0980388.1"/>
    </source>
</evidence>
<keyword evidence="2" id="KW-0804">Transcription</keyword>
<comment type="caution">
    <text evidence="4">The sequence shown here is derived from an EMBL/GenBank/DDBJ whole genome shotgun (WGS) entry which is preliminary data.</text>
</comment>
<accession>A0A9D5HL22</accession>
<evidence type="ECO:0000256" key="2">
    <source>
        <dbReference type="ARBA" id="ARBA00022472"/>
    </source>
</evidence>
<evidence type="ECO:0000256" key="3">
    <source>
        <dbReference type="ARBA" id="ARBA00022946"/>
    </source>
</evidence>
<dbReference type="AlphaFoldDB" id="A0A9D5HL22"/>
<reference evidence="4" key="1">
    <citation type="submission" date="2021-03" db="EMBL/GenBank/DDBJ databases">
        <authorList>
            <person name="Li Z."/>
            <person name="Yang C."/>
        </authorList>
    </citation>
    <scope>NUCLEOTIDE SEQUENCE</scope>
    <source>
        <strain evidence="4">Dzin_1.0</strain>
        <tissue evidence="4">Leaf</tissue>
    </source>
</reference>
<keyword evidence="2" id="KW-0806">Transcription termination</keyword>
<dbReference type="InterPro" id="IPR038538">
    <property type="entry name" value="MTERF_sf"/>
</dbReference>
<dbReference type="PANTHER" id="PTHR13068:SF98">
    <property type="entry name" value="TRANSCRIPTION TERMINATION FACTOR MTERF2, CHLOROPLASTIC"/>
    <property type="match status" value="1"/>
</dbReference>
<evidence type="ECO:0000256" key="1">
    <source>
        <dbReference type="ARBA" id="ARBA00007692"/>
    </source>
</evidence>
<keyword evidence="2" id="KW-0805">Transcription regulation</keyword>
<reference evidence="4" key="2">
    <citation type="journal article" date="2022" name="Hortic Res">
        <title>The genome of Dioscorea zingiberensis sheds light on the biosynthesis, origin and evolution of the medicinally important diosgenin saponins.</title>
        <authorList>
            <person name="Li Y."/>
            <person name="Tan C."/>
            <person name="Li Z."/>
            <person name="Guo J."/>
            <person name="Li S."/>
            <person name="Chen X."/>
            <person name="Wang C."/>
            <person name="Dai X."/>
            <person name="Yang H."/>
            <person name="Song W."/>
            <person name="Hou L."/>
            <person name="Xu J."/>
            <person name="Tong Z."/>
            <person name="Xu A."/>
            <person name="Yuan X."/>
            <person name="Wang W."/>
            <person name="Yang Q."/>
            <person name="Chen L."/>
            <person name="Sun Z."/>
            <person name="Wang K."/>
            <person name="Pan B."/>
            <person name="Chen J."/>
            <person name="Bao Y."/>
            <person name="Liu F."/>
            <person name="Qi X."/>
            <person name="Gang D.R."/>
            <person name="Wen J."/>
            <person name="Li J."/>
        </authorList>
    </citation>
    <scope>NUCLEOTIDE SEQUENCE</scope>
    <source>
        <strain evidence="4">Dzin_1.0</strain>
    </source>
</reference>
<keyword evidence="5" id="KW-1185">Reference proteome</keyword>
<dbReference type="Gene3D" id="1.25.70.10">
    <property type="entry name" value="Transcription termination factor 3, mitochondrial"/>
    <property type="match status" value="1"/>
</dbReference>
<dbReference type="InterPro" id="IPR003690">
    <property type="entry name" value="MTERF"/>
</dbReference>
<dbReference type="FunFam" id="1.25.70.10:FF:000009">
    <property type="entry name" value="BnaA09g42960D protein"/>
    <property type="match status" value="1"/>
</dbReference>
<comment type="similarity">
    <text evidence="1">Belongs to the mTERF family.</text>
</comment>
<organism evidence="4 5">
    <name type="scientific">Dioscorea zingiberensis</name>
    <dbReference type="NCBI Taxonomy" id="325984"/>
    <lineage>
        <taxon>Eukaryota</taxon>
        <taxon>Viridiplantae</taxon>
        <taxon>Streptophyta</taxon>
        <taxon>Embryophyta</taxon>
        <taxon>Tracheophyta</taxon>
        <taxon>Spermatophyta</taxon>
        <taxon>Magnoliopsida</taxon>
        <taxon>Liliopsida</taxon>
        <taxon>Dioscoreales</taxon>
        <taxon>Dioscoreaceae</taxon>
        <taxon>Dioscorea</taxon>
    </lineage>
</organism>
<dbReference type="Proteomes" id="UP001085076">
    <property type="component" value="Miscellaneous, Linkage group lg02"/>
</dbReference>
<dbReference type="PANTHER" id="PTHR13068">
    <property type="entry name" value="CGI-12 PROTEIN-RELATED"/>
    <property type="match status" value="1"/>
</dbReference>
<keyword evidence="3" id="KW-0809">Transit peptide</keyword>
<dbReference type="Pfam" id="PF02536">
    <property type="entry name" value="mTERF"/>
    <property type="match status" value="1"/>
</dbReference>
<dbReference type="OrthoDB" id="637682at2759"/>
<evidence type="ECO:0008006" key="6">
    <source>
        <dbReference type="Google" id="ProtNLM"/>
    </source>
</evidence>
<sequence>MLCFSSTVALLSNPNPNPKPFSVSRRRFLFALHAVNPDAITPSPSPELEIHPLSRRQNQLLILHPDSQSNSNGGQETEEDLLKKKVVEEMSLATRRIPRFPGAVDRPEVERLGPAPDLRRILLGDDRTLKQALEVRRGVATETLKFAFRAGKLSIRYSDNLVSRLPDFIDRVVMGAAAMKETPELAHLSFNARAKQYIQDSGVVPLVKWLKHNSMTYPQIGKLLCMCSGDLGSVKELIEWLKSIYVKGKYLGAVVTKAGPIWEREPETLEEIVNFLEKNRVRREWIGFVVARCPQLLGMTMDELKTRVRFYLDMGINENDFGTMVFDYPRALGFYSLEEMNSKVNYLKEFGLTTEDVGRLLAFKPQLMGCTIEERWKPLVKYFYYLGIRRDGMRRILVTKPMIFCVNIETIIAPKVRFLQDIGIKEEAIGGILVKFPPFLTYSLYKKIRPVVIFLMTKAGVKQEDIGKVVALDPQLVGCSVTKKLDVSVKYFLSLGIHHRTLGAMIADFPMLLRYNLDILRPKYIYLRRTMVRPLRDLIEFPRYFSYSLEDRIIPRHKILVSNRINFKLRYMLASTDEVFNQRVQEAVERRRRFELGGKDDNLSHSDTPDAAPVTLNSCLDKN</sequence>
<gene>
    <name evidence="4" type="ORF">J5N97_008643</name>
</gene>
<name>A0A9D5HL22_9LILI</name>
<dbReference type="GO" id="GO:0003676">
    <property type="term" value="F:nucleic acid binding"/>
    <property type="evidence" value="ECO:0007669"/>
    <property type="project" value="InterPro"/>
</dbReference>
<dbReference type="EMBL" id="JAGGNH010000002">
    <property type="protein sequence ID" value="KAJ0980388.1"/>
    <property type="molecule type" value="Genomic_DNA"/>
</dbReference>